<dbReference type="PANTHER" id="PTHR31929">
    <property type="entry name" value="SAUR-LIKE AUXIN-RESPONSIVE PROTEIN FAMILY-RELATED"/>
    <property type="match status" value="1"/>
</dbReference>
<dbReference type="Pfam" id="PF02519">
    <property type="entry name" value="Auxin_inducible"/>
    <property type="match status" value="3"/>
</dbReference>
<evidence type="ECO:0000313" key="2">
    <source>
        <dbReference type="EMBL" id="KAF8406545.1"/>
    </source>
</evidence>
<reference evidence="2 3" key="1">
    <citation type="submission" date="2020-04" db="EMBL/GenBank/DDBJ databases">
        <title>Plant Genome Project.</title>
        <authorList>
            <person name="Zhang R.-G."/>
        </authorList>
    </citation>
    <scope>NUCLEOTIDE SEQUENCE [LARGE SCALE GENOMIC DNA]</scope>
    <source>
        <strain evidence="2">YNK0</strain>
        <tissue evidence="2">Leaf</tissue>
    </source>
</reference>
<dbReference type="InterPro" id="IPR003676">
    <property type="entry name" value="SAUR_fam"/>
</dbReference>
<dbReference type="OrthoDB" id="1874484at2759"/>
<dbReference type="Proteomes" id="UP000655225">
    <property type="component" value="Unassembled WGS sequence"/>
</dbReference>
<proteinExistence type="inferred from homology"/>
<dbReference type="EMBL" id="JABCRI010000005">
    <property type="protein sequence ID" value="KAF8406545.1"/>
    <property type="molecule type" value="Genomic_DNA"/>
</dbReference>
<evidence type="ECO:0008006" key="4">
    <source>
        <dbReference type="Google" id="ProtNLM"/>
    </source>
</evidence>
<organism evidence="2 3">
    <name type="scientific">Tetracentron sinense</name>
    <name type="common">Spur-leaf</name>
    <dbReference type="NCBI Taxonomy" id="13715"/>
    <lineage>
        <taxon>Eukaryota</taxon>
        <taxon>Viridiplantae</taxon>
        <taxon>Streptophyta</taxon>
        <taxon>Embryophyta</taxon>
        <taxon>Tracheophyta</taxon>
        <taxon>Spermatophyta</taxon>
        <taxon>Magnoliopsida</taxon>
        <taxon>Trochodendrales</taxon>
        <taxon>Trochodendraceae</taxon>
        <taxon>Tetracentron</taxon>
    </lineage>
</organism>
<dbReference type="AlphaFoldDB" id="A0A834ZIV5"/>
<name>A0A834ZIV5_TETSI</name>
<evidence type="ECO:0000256" key="1">
    <source>
        <dbReference type="ARBA" id="ARBA00006974"/>
    </source>
</evidence>
<keyword evidence="3" id="KW-1185">Reference proteome</keyword>
<dbReference type="OMA" id="HWIREIL"/>
<accession>A0A834ZIV5</accession>
<comment type="caution">
    <text evidence="2">The sequence shown here is derived from an EMBL/GenBank/DDBJ whole genome shotgun (WGS) entry which is preliminary data.</text>
</comment>
<gene>
    <name evidence="2" type="ORF">HHK36_008633</name>
</gene>
<comment type="similarity">
    <text evidence="1">Belongs to the ARG7 family.</text>
</comment>
<dbReference type="GO" id="GO:0009733">
    <property type="term" value="P:response to auxin"/>
    <property type="evidence" value="ECO:0007669"/>
    <property type="project" value="InterPro"/>
</dbReference>
<evidence type="ECO:0000313" key="3">
    <source>
        <dbReference type="Proteomes" id="UP000655225"/>
    </source>
</evidence>
<protein>
    <recommendedName>
        <fullName evidence="4">Small auxin up regulated protein</fullName>
    </recommendedName>
</protein>
<sequence>MGIRLPGMVLHAKQIIRRRRRSLIPTRYHLLEVPKGHFAVYVGESQKKRFVVPLSYLKHPLFQDLLSRAEEEFGFHHPMGGLTIPCNEDDFIHLTSHLNRLIVMGIRLPLMVLHAKHILKLQSIPKNHISLAPTSTDVSKGHFAVYVGEKQKRFEVPISYLNHPSFQDLLSCAEEEFGFDYPKGGLTIPCKEATFIDLTSRLNASKTMGIHLPGIVHAKQILRRSLLNANQSASMAADVPKGHFTVYVGETQKKRFVVPISYLNQPSFQDLLSCAEDEFGFDHPMGGLTIPCKEDAFINLTSRLNSS</sequence>